<proteinExistence type="predicted"/>
<dbReference type="AlphaFoldDB" id="A0ABD5SW29"/>
<dbReference type="EMBL" id="JBHSWV010000744">
    <property type="protein sequence ID" value="MFC6769410.1"/>
    <property type="molecule type" value="Genomic_DNA"/>
</dbReference>
<dbReference type="Gene3D" id="1.10.620.20">
    <property type="entry name" value="Ribonucleotide Reductase, subunit A"/>
    <property type="match status" value="1"/>
</dbReference>
<sequence length="47" mass="5487">MPIDPVCGMELTPDDAATSVRYSNATYYFCSEECRQRFEERPTIYTE</sequence>
<dbReference type="InterPro" id="IPR009078">
    <property type="entry name" value="Ferritin-like_SF"/>
</dbReference>
<name>A0ABD5SW29_9EURY</name>
<feature type="domain" description="TRASH" evidence="1">
    <location>
        <begin position="4"/>
        <end position="42"/>
    </location>
</feature>
<keyword evidence="3" id="KW-1185">Reference proteome</keyword>
<organism evidence="2 3">
    <name type="scientific">Natrinema soli</name>
    <dbReference type="NCBI Taxonomy" id="1930624"/>
    <lineage>
        <taxon>Archaea</taxon>
        <taxon>Methanobacteriati</taxon>
        <taxon>Methanobacteriota</taxon>
        <taxon>Stenosarchaea group</taxon>
        <taxon>Halobacteria</taxon>
        <taxon>Halobacteriales</taxon>
        <taxon>Natrialbaceae</taxon>
        <taxon>Natrinema</taxon>
    </lineage>
</organism>
<evidence type="ECO:0000259" key="1">
    <source>
        <dbReference type="SMART" id="SM00746"/>
    </source>
</evidence>
<protein>
    <submittedName>
        <fullName evidence="2">YHS domain-containing protein</fullName>
    </submittedName>
</protein>
<reference evidence="2 3" key="1">
    <citation type="journal article" date="2019" name="Int. J. Syst. Evol. Microbiol.">
        <title>The Global Catalogue of Microorganisms (GCM) 10K type strain sequencing project: providing services to taxonomists for standard genome sequencing and annotation.</title>
        <authorList>
            <consortium name="The Broad Institute Genomics Platform"/>
            <consortium name="The Broad Institute Genome Sequencing Center for Infectious Disease"/>
            <person name="Wu L."/>
            <person name="Ma J."/>
        </authorList>
    </citation>
    <scope>NUCLEOTIDE SEQUENCE [LARGE SCALE GENOMIC DNA]</scope>
    <source>
        <strain evidence="2 3">LMG 29247</strain>
    </source>
</reference>
<dbReference type="RefSeq" id="WP_377043794.1">
    <property type="nucleotide sequence ID" value="NZ_JAQIVI010000744.1"/>
</dbReference>
<dbReference type="InterPro" id="IPR011017">
    <property type="entry name" value="TRASH_dom"/>
</dbReference>
<dbReference type="Proteomes" id="UP001596383">
    <property type="component" value="Unassembled WGS sequence"/>
</dbReference>
<accession>A0ABD5SW29</accession>
<gene>
    <name evidence="2" type="ORF">ACFQE6_31575</name>
</gene>
<evidence type="ECO:0000313" key="2">
    <source>
        <dbReference type="EMBL" id="MFC6769410.1"/>
    </source>
</evidence>
<dbReference type="InterPro" id="IPR007029">
    <property type="entry name" value="YHS_dom"/>
</dbReference>
<evidence type="ECO:0000313" key="3">
    <source>
        <dbReference type="Proteomes" id="UP001596383"/>
    </source>
</evidence>
<dbReference type="SUPFAM" id="SSF47240">
    <property type="entry name" value="Ferritin-like"/>
    <property type="match status" value="1"/>
</dbReference>
<dbReference type="SMART" id="SM00746">
    <property type="entry name" value="TRASH"/>
    <property type="match status" value="1"/>
</dbReference>
<dbReference type="InterPro" id="IPR012348">
    <property type="entry name" value="RNR-like"/>
</dbReference>
<dbReference type="Pfam" id="PF04945">
    <property type="entry name" value="YHS"/>
    <property type="match status" value="1"/>
</dbReference>
<comment type="caution">
    <text evidence="2">The sequence shown here is derived from an EMBL/GenBank/DDBJ whole genome shotgun (WGS) entry which is preliminary data.</text>
</comment>